<evidence type="ECO:0000259" key="2">
    <source>
        <dbReference type="Pfam" id="PF09557"/>
    </source>
</evidence>
<gene>
    <name evidence="3" type="ORF">GO621_16725</name>
</gene>
<dbReference type="Pfam" id="PF09557">
    <property type="entry name" value="DUF2382"/>
    <property type="match status" value="1"/>
</dbReference>
<dbReference type="EMBL" id="WPIK01000019">
    <property type="protein sequence ID" value="MVN23170.1"/>
    <property type="molecule type" value="Genomic_DNA"/>
</dbReference>
<feature type="compositionally biased region" description="Polar residues" evidence="1">
    <location>
        <begin position="250"/>
        <end position="263"/>
    </location>
</feature>
<protein>
    <submittedName>
        <fullName evidence="3">DUF2382 domain-containing protein</fullName>
    </submittedName>
</protein>
<evidence type="ECO:0000256" key="1">
    <source>
        <dbReference type="SAM" id="MobiDB-lite"/>
    </source>
</evidence>
<feature type="region of interest" description="Disordered" evidence="1">
    <location>
        <begin position="34"/>
        <end position="54"/>
    </location>
</feature>
<evidence type="ECO:0000313" key="4">
    <source>
        <dbReference type="Proteomes" id="UP000462014"/>
    </source>
</evidence>
<dbReference type="InterPro" id="IPR052967">
    <property type="entry name" value="Stress_Response_Assoc"/>
</dbReference>
<dbReference type="AlphaFoldDB" id="A0A7K1T1L4"/>
<feature type="compositionally biased region" description="Polar residues" evidence="1">
    <location>
        <begin position="36"/>
        <end position="47"/>
    </location>
</feature>
<evidence type="ECO:0000313" key="3">
    <source>
        <dbReference type="EMBL" id="MVN23170.1"/>
    </source>
</evidence>
<feature type="region of interest" description="Disordered" evidence="1">
    <location>
        <begin position="250"/>
        <end position="278"/>
    </location>
</feature>
<keyword evidence="4" id="KW-1185">Reference proteome</keyword>
<comment type="caution">
    <text evidence="3">The sequence shown here is derived from an EMBL/GenBank/DDBJ whole genome shotgun (WGS) entry which is preliminary data.</text>
</comment>
<name>A0A7K1T1L4_9SPHI</name>
<dbReference type="PANTHER" id="PTHR38463">
    <property type="entry name" value="STRESS RESPONSE PROTEIN YSNF"/>
    <property type="match status" value="1"/>
</dbReference>
<sequence length="278" mass="30208">MSQTVIGIFDYTSEAQEAVNYLVNNGFSRSDIDLSSRASETEGTSVSNDDDEDDNSIGGFFSNLFGSNDEAEKYTKVGRKGSIVTVHAKNDQEAESAAKILDNYGAIDVNERAEQYKSSTTASGLTGAVNTNEADSIKIIEEKMNVGKREVETGGVRLRSRIVEQAVHEDVRLRTERVRVARTNVNRPATEADLANFKDATIEMTEHAEVPVVAKEAFVTGEVSLEKEVQENNETVQGTVRKTEVDTENLTSQDNAITTKNSITGGSTTAGDDAGFYK</sequence>
<feature type="domain" description="DUF2382" evidence="2">
    <location>
        <begin position="137"/>
        <end position="246"/>
    </location>
</feature>
<accession>A0A7K1T1L4</accession>
<dbReference type="InterPro" id="IPR019060">
    <property type="entry name" value="DUF2382"/>
</dbReference>
<dbReference type="PANTHER" id="PTHR38463:SF1">
    <property type="entry name" value="STRESS RESPONSE PROTEIN YSNF"/>
    <property type="match status" value="1"/>
</dbReference>
<reference evidence="3 4" key="1">
    <citation type="submission" date="2019-12" db="EMBL/GenBank/DDBJ databases">
        <title>Mucilaginibacter sp. HMF7410 genome sequencing and assembly.</title>
        <authorList>
            <person name="Kang H."/>
            <person name="Cha I."/>
            <person name="Kim H."/>
            <person name="Joh K."/>
        </authorList>
    </citation>
    <scope>NUCLEOTIDE SEQUENCE [LARGE SCALE GENOMIC DNA]</scope>
    <source>
        <strain evidence="3 4">HMF7410</strain>
    </source>
</reference>
<proteinExistence type="predicted"/>
<organism evidence="3 4">
    <name type="scientific">Mucilaginibacter arboris</name>
    <dbReference type="NCBI Taxonomy" id="2682090"/>
    <lineage>
        <taxon>Bacteria</taxon>
        <taxon>Pseudomonadati</taxon>
        <taxon>Bacteroidota</taxon>
        <taxon>Sphingobacteriia</taxon>
        <taxon>Sphingobacteriales</taxon>
        <taxon>Sphingobacteriaceae</taxon>
        <taxon>Mucilaginibacter</taxon>
    </lineage>
</organism>
<feature type="compositionally biased region" description="Low complexity" evidence="1">
    <location>
        <begin position="264"/>
        <end position="278"/>
    </location>
</feature>
<dbReference type="RefSeq" id="WP_157569147.1">
    <property type="nucleotide sequence ID" value="NZ_WPIK01000019.1"/>
</dbReference>
<dbReference type="Proteomes" id="UP000462014">
    <property type="component" value="Unassembled WGS sequence"/>
</dbReference>